<feature type="transmembrane region" description="Helical" evidence="6">
    <location>
        <begin position="237"/>
        <end position="262"/>
    </location>
</feature>
<dbReference type="GO" id="GO:0005886">
    <property type="term" value="C:plasma membrane"/>
    <property type="evidence" value="ECO:0007669"/>
    <property type="project" value="UniProtKB-SubCell"/>
</dbReference>
<reference evidence="8" key="1">
    <citation type="submission" date="2019-08" db="EMBL/GenBank/DDBJ databases">
        <authorList>
            <person name="Kucharzyk K."/>
            <person name="Murdoch R.W."/>
            <person name="Higgins S."/>
            <person name="Loffler F."/>
        </authorList>
    </citation>
    <scope>NUCLEOTIDE SEQUENCE</scope>
</reference>
<comment type="caution">
    <text evidence="8">The sequence shown here is derived from an EMBL/GenBank/DDBJ whole genome shotgun (WGS) entry which is preliminary data.</text>
</comment>
<evidence type="ECO:0000313" key="8">
    <source>
        <dbReference type="EMBL" id="MPM07129.1"/>
    </source>
</evidence>
<protein>
    <submittedName>
        <fullName evidence="8">Bacitracin export permease protein BceB</fullName>
    </submittedName>
</protein>
<proteinExistence type="predicted"/>
<evidence type="ECO:0000256" key="1">
    <source>
        <dbReference type="ARBA" id="ARBA00004651"/>
    </source>
</evidence>
<evidence type="ECO:0000256" key="6">
    <source>
        <dbReference type="SAM" id="Phobius"/>
    </source>
</evidence>
<evidence type="ECO:0000256" key="5">
    <source>
        <dbReference type="ARBA" id="ARBA00023136"/>
    </source>
</evidence>
<dbReference type="GO" id="GO:0055085">
    <property type="term" value="P:transmembrane transport"/>
    <property type="evidence" value="ECO:0007669"/>
    <property type="project" value="InterPro"/>
</dbReference>
<feature type="transmembrane region" description="Helical" evidence="6">
    <location>
        <begin position="155"/>
        <end position="177"/>
    </location>
</feature>
<feature type="transmembrane region" description="Helical" evidence="6">
    <location>
        <begin position="614"/>
        <end position="639"/>
    </location>
</feature>
<name>A0A644WTS0_9ZZZZ</name>
<feature type="transmembrane region" description="Helical" evidence="6">
    <location>
        <begin position="293"/>
        <end position="320"/>
    </location>
</feature>
<dbReference type="PIRSF" id="PIRSF018968">
    <property type="entry name" value="ABC_permease_BceB"/>
    <property type="match status" value="1"/>
</dbReference>
<dbReference type="InterPro" id="IPR003838">
    <property type="entry name" value="ABC3_permease_C"/>
</dbReference>
<dbReference type="Pfam" id="PF02687">
    <property type="entry name" value="FtsX"/>
    <property type="match status" value="2"/>
</dbReference>
<feature type="transmembrane region" description="Helical" evidence="6">
    <location>
        <begin position="17"/>
        <end position="38"/>
    </location>
</feature>
<feature type="transmembrane region" description="Helical" evidence="6">
    <location>
        <begin position="202"/>
        <end position="225"/>
    </location>
</feature>
<evidence type="ECO:0000256" key="4">
    <source>
        <dbReference type="ARBA" id="ARBA00022989"/>
    </source>
</evidence>
<sequence>MYVKLAKSNAKKSIKDYLIYFITITICVSLFYAITSLSSSSYELITEESYNFRNLKLILKYSTYIITAMLILLVAYVNKYIIRRRQREFSIYILHGMEQKNVALMFFIETLVIGILAIISGIFVGTLFSQVITAIVLISAKQEVAFSFKLYMDTVGITFIFFISMFCIIGLYNIIVLRKIKLIDMLNAHKQVEFQFKRSGKVYSAIFALSIILYIICGYCTFKLINTKIDYSIKSLMFIAISLLAFIIGTYALFYSISYILIHIKNKYINFKYEGTNLFLIGTLVSKIKSAPILMATIAMTFLGAMISFIITLVMAQWAIGYLDMRVPYDVEIRNNYSNGFLTENNITDIKDIPQLDYSEIINYLNDKDHDVNSYCEVEKYFINKDDFYNKDKNNVSTIAISLSDFNKLRSMLGYDEIELKDNEFTTQWHSAVNDEEISNYIKDYANLNVNGEELKLSENSNYKESIGEGLYGSYVNNIIILPNKVCDNLTFAEKNFVANINNKMSYEEADDFQYKYANEWFRKSNDEFIKKYDISSSVVRVRIKSSETNNILNMTLAMRILGIYLGVVLLMISLTILSLSQLADSIEHKDRFSVLKRLGVEDKEINKIILKQISLYFIIPISIAMVGVIVFIHNYYLIYKDIISTYIGDITFILSIITGIVLMIGIYICYFGGTYYTFKRNVNS</sequence>
<accession>A0A644WTS0</accession>
<evidence type="ECO:0000259" key="7">
    <source>
        <dbReference type="Pfam" id="PF02687"/>
    </source>
</evidence>
<feature type="transmembrane region" description="Helical" evidence="6">
    <location>
        <begin position="651"/>
        <end position="671"/>
    </location>
</feature>
<feature type="transmembrane region" description="Helical" evidence="6">
    <location>
        <begin position="58"/>
        <end position="81"/>
    </location>
</feature>
<keyword evidence="2" id="KW-1003">Cell membrane</keyword>
<keyword evidence="4 6" id="KW-1133">Transmembrane helix</keyword>
<keyword evidence="5 6" id="KW-0472">Membrane</keyword>
<feature type="domain" description="ABC3 transporter permease C-terminal" evidence="7">
    <location>
        <begin position="64"/>
        <end position="181"/>
    </location>
</feature>
<gene>
    <name evidence="8" type="primary">bceB_1</name>
    <name evidence="8" type="ORF">SDC9_53435</name>
</gene>
<dbReference type="InterPro" id="IPR027022">
    <property type="entry name" value="ABC_permease_BceB-typ"/>
</dbReference>
<feature type="transmembrane region" description="Helical" evidence="6">
    <location>
        <begin position="102"/>
        <end position="135"/>
    </location>
</feature>
<organism evidence="8">
    <name type="scientific">bioreactor metagenome</name>
    <dbReference type="NCBI Taxonomy" id="1076179"/>
    <lineage>
        <taxon>unclassified sequences</taxon>
        <taxon>metagenomes</taxon>
        <taxon>ecological metagenomes</taxon>
    </lineage>
</organism>
<feature type="transmembrane region" description="Helical" evidence="6">
    <location>
        <begin position="557"/>
        <end position="580"/>
    </location>
</feature>
<dbReference type="AlphaFoldDB" id="A0A644WTS0"/>
<feature type="domain" description="ABC3 transporter permease C-terminal" evidence="7">
    <location>
        <begin position="566"/>
        <end position="671"/>
    </location>
</feature>
<dbReference type="EMBL" id="VSSQ01001303">
    <property type="protein sequence ID" value="MPM07129.1"/>
    <property type="molecule type" value="Genomic_DNA"/>
</dbReference>
<dbReference type="PANTHER" id="PTHR46795:SF3">
    <property type="entry name" value="ABC TRANSPORTER PERMEASE"/>
    <property type="match status" value="1"/>
</dbReference>
<evidence type="ECO:0000256" key="2">
    <source>
        <dbReference type="ARBA" id="ARBA00022475"/>
    </source>
</evidence>
<evidence type="ECO:0000256" key="3">
    <source>
        <dbReference type="ARBA" id="ARBA00022692"/>
    </source>
</evidence>
<keyword evidence="3 6" id="KW-0812">Transmembrane</keyword>
<comment type="subcellular location">
    <subcellularLocation>
        <location evidence="1">Cell membrane</location>
        <topology evidence="1">Multi-pass membrane protein</topology>
    </subcellularLocation>
</comment>
<dbReference type="PANTHER" id="PTHR46795">
    <property type="entry name" value="ABC TRANSPORTER PERMEASE-RELATED-RELATED"/>
    <property type="match status" value="1"/>
</dbReference>
<dbReference type="InterPro" id="IPR052536">
    <property type="entry name" value="ABC-4_Integral_Memb_Prot"/>
</dbReference>